<evidence type="ECO:0000313" key="2">
    <source>
        <dbReference type="RefSeq" id="XP_042638857.1"/>
    </source>
</evidence>
<dbReference type="RefSeq" id="XP_042638857.1">
    <property type="nucleotide sequence ID" value="XM_042782923.1"/>
</dbReference>
<proteinExistence type="predicted"/>
<accession>A0AC54ZD48</accession>
<sequence>MDYLASVFAILHVYKALGEEVFWDTTIKFAENMTLECMYPSRDTLTQVEWFKINATKKVSIAIFNPTYGAIIREPYADRVYFLNSTVAPNDMTISFYNASEADVGFYSCSLYTFPSGPWGKVIRVVQTDSFETAVSSANHLVSKPGKNITLTCQYQSKQPMQLVTWEKIQPHQIDLLTFCNLSQGRSYASRYQRQILTNCSQGMRGSFIGIPHLTSSDSGLYRCCFRASTGEEEAFAMRLTVAHGITNTRYVLFLTGGTVLLLLVTLIAIIAVIYCNRRRRQKRALFQASWETQNKMATNYRSPTSTNQPLDGTREDIYVNYPAFPRRPKIKV</sequence>
<evidence type="ECO:0000313" key="1">
    <source>
        <dbReference type="Proteomes" id="UP000694850"/>
    </source>
</evidence>
<name>A0AC54ZD48_ORYAF</name>
<reference evidence="2" key="1">
    <citation type="submission" date="2025-08" db="UniProtKB">
        <authorList>
            <consortium name="RefSeq"/>
        </authorList>
    </citation>
    <scope>IDENTIFICATION</scope>
</reference>
<keyword evidence="1" id="KW-1185">Reference proteome</keyword>
<dbReference type="Proteomes" id="UP000694850">
    <property type="component" value="Unplaced"/>
</dbReference>
<gene>
    <name evidence="2" type="primary">CD226</name>
</gene>
<protein>
    <submittedName>
        <fullName evidence="2">CD226 antigen</fullName>
    </submittedName>
</protein>
<organism evidence="1 2">
    <name type="scientific">Orycteropus afer afer</name>
    <dbReference type="NCBI Taxonomy" id="1230840"/>
    <lineage>
        <taxon>Eukaryota</taxon>
        <taxon>Metazoa</taxon>
        <taxon>Chordata</taxon>
        <taxon>Craniata</taxon>
        <taxon>Vertebrata</taxon>
        <taxon>Euteleostomi</taxon>
        <taxon>Mammalia</taxon>
        <taxon>Eutheria</taxon>
        <taxon>Afrotheria</taxon>
        <taxon>Tubulidentata</taxon>
        <taxon>Orycteropodidae</taxon>
        <taxon>Orycteropus</taxon>
    </lineage>
</organism>